<evidence type="ECO:0000256" key="8">
    <source>
        <dbReference type="ARBA" id="ARBA00032024"/>
    </source>
</evidence>
<dbReference type="Pfam" id="PF02558">
    <property type="entry name" value="ApbA"/>
    <property type="match status" value="1"/>
</dbReference>
<dbReference type="Gene3D" id="1.10.1040.10">
    <property type="entry name" value="N-(1-d-carboxylethyl)-l-norvaline Dehydrogenase, domain 2"/>
    <property type="match status" value="1"/>
</dbReference>
<evidence type="ECO:0000256" key="3">
    <source>
        <dbReference type="ARBA" id="ARBA00013014"/>
    </source>
</evidence>
<feature type="domain" description="Ketopantoate reductase N-terminal" evidence="11">
    <location>
        <begin position="3"/>
        <end position="151"/>
    </location>
</feature>
<organism evidence="13 14">
    <name type="scientific">Aquibium pacificus</name>
    <dbReference type="NCBI Taxonomy" id="3153579"/>
    <lineage>
        <taxon>Bacteria</taxon>
        <taxon>Pseudomonadati</taxon>
        <taxon>Pseudomonadota</taxon>
        <taxon>Alphaproteobacteria</taxon>
        <taxon>Hyphomicrobiales</taxon>
        <taxon>Phyllobacteriaceae</taxon>
        <taxon>Aquibium</taxon>
    </lineage>
</organism>
<evidence type="ECO:0000256" key="7">
    <source>
        <dbReference type="ARBA" id="ARBA00023002"/>
    </source>
</evidence>
<reference evidence="13 14" key="1">
    <citation type="submission" date="2024-05" db="EMBL/GenBank/DDBJ databases">
        <authorList>
            <person name="Jiang F."/>
        </authorList>
    </citation>
    <scope>NUCLEOTIDE SEQUENCE [LARGE SCALE GENOMIC DNA]</scope>
    <source>
        <strain evidence="13 14">LZ166</strain>
    </source>
</reference>
<keyword evidence="7 10" id="KW-0560">Oxidoreductase</keyword>
<dbReference type="EMBL" id="JBDPGJ010000002">
    <property type="protein sequence ID" value="MEX0405902.1"/>
    <property type="molecule type" value="Genomic_DNA"/>
</dbReference>
<dbReference type="InterPro" id="IPR051402">
    <property type="entry name" value="KPR-Related"/>
</dbReference>
<evidence type="ECO:0000256" key="6">
    <source>
        <dbReference type="ARBA" id="ARBA00022857"/>
    </source>
</evidence>
<comment type="caution">
    <text evidence="13">The sequence shown here is derived from an EMBL/GenBank/DDBJ whole genome shotgun (WGS) entry which is preliminary data.</text>
</comment>
<dbReference type="SUPFAM" id="SSF48179">
    <property type="entry name" value="6-phosphogluconate dehydrogenase C-terminal domain-like"/>
    <property type="match status" value="1"/>
</dbReference>
<evidence type="ECO:0000256" key="10">
    <source>
        <dbReference type="RuleBase" id="RU362068"/>
    </source>
</evidence>
<feature type="domain" description="Ketopantoate reductase C-terminal" evidence="12">
    <location>
        <begin position="179"/>
        <end position="303"/>
    </location>
</feature>
<evidence type="ECO:0000256" key="4">
    <source>
        <dbReference type="ARBA" id="ARBA00019465"/>
    </source>
</evidence>
<comment type="function">
    <text evidence="10">Catalyzes the NADPH-dependent reduction of ketopantoate into pantoic acid.</text>
</comment>
<evidence type="ECO:0000256" key="1">
    <source>
        <dbReference type="ARBA" id="ARBA00004994"/>
    </source>
</evidence>
<dbReference type="Pfam" id="PF08546">
    <property type="entry name" value="ApbA_C"/>
    <property type="match status" value="1"/>
</dbReference>
<dbReference type="PANTHER" id="PTHR21708:SF26">
    <property type="entry name" value="2-DEHYDROPANTOATE 2-REDUCTASE"/>
    <property type="match status" value="1"/>
</dbReference>
<evidence type="ECO:0000313" key="13">
    <source>
        <dbReference type="EMBL" id="MEX0405902.1"/>
    </source>
</evidence>
<dbReference type="EC" id="1.1.1.169" evidence="3 10"/>
<dbReference type="NCBIfam" id="TIGR00745">
    <property type="entry name" value="apbA_panE"/>
    <property type="match status" value="1"/>
</dbReference>
<dbReference type="InterPro" id="IPR013332">
    <property type="entry name" value="KPR_N"/>
</dbReference>
<name>A0ABV3SGK9_9HYPH</name>
<evidence type="ECO:0000259" key="11">
    <source>
        <dbReference type="Pfam" id="PF02558"/>
    </source>
</evidence>
<comment type="catalytic activity">
    <reaction evidence="9 10">
        <text>(R)-pantoate + NADP(+) = 2-dehydropantoate + NADPH + H(+)</text>
        <dbReference type="Rhea" id="RHEA:16233"/>
        <dbReference type="ChEBI" id="CHEBI:11561"/>
        <dbReference type="ChEBI" id="CHEBI:15378"/>
        <dbReference type="ChEBI" id="CHEBI:15980"/>
        <dbReference type="ChEBI" id="CHEBI:57783"/>
        <dbReference type="ChEBI" id="CHEBI:58349"/>
        <dbReference type="EC" id="1.1.1.169"/>
    </reaction>
</comment>
<evidence type="ECO:0000256" key="5">
    <source>
        <dbReference type="ARBA" id="ARBA00022655"/>
    </source>
</evidence>
<sequence length="312" mass="32580">MRICILGAGSLGCVFGGLLTAAGHDVLLVNRSADLVERLNRDGLTLAFKPGDRVIPVRAATDCRGQAPFDLIVVLVKSFHTREALEQARNAIDPDTAVLSLQNGLGHEDVIADIAGPASVLVGKTYVGGIMTSPGRVVAGVDGKATHIGEPDGTLSERVRRIADAFSAAGLDTTASDRIMGVVWDKLLVNVATGALSGITRLAYGDLYDVPEVADCARAAVREAMAVAAAAGIAVSFDDPDRPWRIAGEGLPPAFKASILQSLEKGSITEIDFINGAVVRWGERHGVATPVNRTLVAAIKGIERALSPIHTP</sequence>
<dbReference type="InterPro" id="IPR008927">
    <property type="entry name" value="6-PGluconate_DH-like_C_sf"/>
</dbReference>
<dbReference type="InterPro" id="IPR013328">
    <property type="entry name" value="6PGD_dom2"/>
</dbReference>
<dbReference type="Proteomes" id="UP001556692">
    <property type="component" value="Unassembled WGS sequence"/>
</dbReference>
<dbReference type="InterPro" id="IPR013752">
    <property type="entry name" value="KPA_reductase"/>
</dbReference>
<dbReference type="RefSeq" id="WP_367953775.1">
    <property type="nucleotide sequence ID" value="NZ_JBDPGJ010000002.1"/>
</dbReference>
<evidence type="ECO:0000259" key="12">
    <source>
        <dbReference type="Pfam" id="PF08546"/>
    </source>
</evidence>
<dbReference type="Gene3D" id="3.40.50.720">
    <property type="entry name" value="NAD(P)-binding Rossmann-like Domain"/>
    <property type="match status" value="1"/>
</dbReference>
<comment type="pathway">
    <text evidence="1 10">Cofactor biosynthesis; (R)-pantothenate biosynthesis; (R)-pantoate from 3-methyl-2-oxobutanoate: step 2/2.</text>
</comment>
<keyword evidence="6 10" id="KW-0521">NADP</keyword>
<evidence type="ECO:0000313" key="14">
    <source>
        <dbReference type="Proteomes" id="UP001556692"/>
    </source>
</evidence>
<evidence type="ECO:0000256" key="9">
    <source>
        <dbReference type="ARBA" id="ARBA00048793"/>
    </source>
</evidence>
<keyword evidence="5 10" id="KW-0566">Pantothenate biosynthesis</keyword>
<comment type="similarity">
    <text evidence="2 10">Belongs to the ketopantoate reductase family.</text>
</comment>
<dbReference type="SUPFAM" id="SSF51735">
    <property type="entry name" value="NAD(P)-binding Rossmann-fold domains"/>
    <property type="match status" value="1"/>
</dbReference>
<evidence type="ECO:0000256" key="2">
    <source>
        <dbReference type="ARBA" id="ARBA00007870"/>
    </source>
</evidence>
<dbReference type="InterPro" id="IPR036291">
    <property type="entry name" value="NAD(P)-bd_dom_sf"/>
</dbReference>
<accession>A0ABV3SGK9</accession>
<gene>
    <name evidence="13" type="ORF">ABGN05_09540</name>
</gene>
<protein>
    <recommendedName>
        <fullName evidence="4 10">2-dehydropantoate 2-reductase</fullName>
        <ecNumber evidence="3 10">1.1.1.169</ecNumber>
    </recommendedName>
    <alternativeName>
        <fullName evidence="8 10">Ketopantoate reductase</fullName>
    </alternativeName>
</protein>
<keyword evidence="14" id="KW-1185">Reference proteome</keyword>
<dbReference type="InterPro" id="IPR003710">
    <property type="entry name" value="ApbA"/>
</dbReference>
<proteinExistence type="inferred from homology"/>
<dbReference type="PANTHER" id="PTHR21708">
    <property type="entry name" value="PROBABLE 2-DEHYDROPANTOATE 2-REDUCTASE"/>
    <property type="match status" value="1"/>
</dbReference>